<dbReference type="EMBL" id="JAIWOZ010000004">
    <property type="protein sequence ID" value="KAH6606844.1"/>
    <property type="molecule type" value="Genomic_DNA"/>
</dbReference>
<dbReference type="Proteomes" id="UP000827724">
    <property type="component" value="Unassembled WGS sequence"/>
</dbReference>
<evidence type="ECO:0000313" key="3">
    <source>
        <dbReference type="Proteomes" id="UP000827724"/>
    </source>
</evidence>
<feature type="compositionally biased region" description="Polar residues" evidence="1">
    <location>
        <begin position="1"/>
        <end position="20"/>
    </location>
</feature>
<reference evidence="2" key="1">
    <citation type="submission" date="2021-08" db="EMBL/GenBank/DDBJ databases">
        <title>Chromosome-Level Trichoderma cornu-damae using Hi-C Data.</title>
        <authorList>
            <person name="Kim C.S."/>
        </authorList>
    </citation>
    <scope>NUCLEOTIDE SEQUENCE</scope>
    <source>
        <strain evidence="2">KA19-0412C</strain>
    </source>
</reference>
<proteinExistence type="predicted"/>
<feature type="compositionally biased region" description="Basic and acidic residues" evidence="1">
    <location>
        <begin position="429"/>
        <end position="447"/>
    </location>
</feature>
<evidence type="ECO:0000313" key="2">
    <source>
        <dbReference type="EMBL" id="KAH6606844.1"/>
    </source>
</evidence>
<feature type="region of interest" description="Disordered" evidence="1">
    <location>
        <begin position="1"/>
        <end position="112"/>
    </location>
</feature>
<feature type="region of interest" description="Disordered" evidence="1">
    <location>
        <begin position="418"/>
        <end position="464"/>
    </location>
</feature>
<sequence length="464" mass="48602">MLRYKQSGSFSKGVAQTQQRHAQEGKEHAQVTVVIEAEALDKELQPDADHDARGQREEARIRDCVGGHVRPVGELEPQSRDGGPERLRQPAEQGRPGHGPPAGPEGHVQRQGHGEAFGDVVDEERHEDVESQGRVGVVRRIGDEALGELVQGYGNGRLQPYGEEGVGGDVVVMLRFNVSLVHLRTGIAVVAGRLVRQGQGVAGRHPAGADGCVVGARMGVVVGGVKGVMGVEVSGGRAQERWLARIAGRAAAEVLEALLAARIGVSVTGPRLVAVALCVLDKGHDPLLDVVYGRAPAERRGVAPSGGGPAAGMRPRAAGPLHHLVPRRSAVSRRRAGNTGLRAEQRGGLAGEGLLVMVILGNVGDFGIGVSRGSPPGEARSRMRSVGMGMVGGVARVRRGVVVAMIAVDDVRGHELVDDSRDDLDADEAPGKEAHHDEPSSLSEEKSWGGGGQREGFQHGTDAS</sequence>
<feature type="compositionally biased region" description="Basic and acidic residues" evidence="1">
    <location>
        <begin position="39"/>
        <end position="89"/>
    </location>
</feature>
<keyword evidence="3" id="KW-1185">Reference proteome</keyword>
<dbReference type="AlphaFoldDB" id="A0A9P8TVR7"/>
<name>A0A9P8TVR7_9HYPO</name>
<accession>A0A9P8TVR7</accession>
<comment type="caution">
    <text evidence="2">The sequence shown here is derived from an EMBL/GenBank/DDBJ whole genome shotgun (WGS) entry which is preliminary data.</text>
</comment>
<organism evidence="2 3">
    <name type="scientific">Trichoderma cornu-damae</name>
    <dbReference type="NCBI Taxonomy" id="654480"/>
    <lineage>
        <taxon>Eukaryota</taxon>
        <taxon>Fungi</taxon>
        <taxon>Dikarya</taxon>
        <taxon>Ascomycota</taxon>
        <taxon>Pezizomycotina</taxon>
        <taxon>Sordariomycetes</taxon>
        <taxon>Hypocreomycetidae</taxon>
        <taxon>Hypocreales</taxon>
        <taxon>Hypocreaceae</taxon>
        <taxon>Trichoderma</taxon>
    </lineage>
</organism>
<evidence type="ECO:0000256" key="1">
    <source>
        <dbReference type="SAM" id="MobiDB-lite"/>
    </source>
</evidence>
<protein>
    <submittedName>
        <fullName evidence="2">Uncharacterized protein</fullName>
    </submittedName>
</protein>
<gene>
    <name evidence="2" type="ORF">Trco_005997</name>
</gene>